<accession>C7QCN0</accession>
<dbReference type="EMBL" id="CP001700">
    <property type="protein sequence ID" value="ACU76493.1"/>
    <property type="molecule type" value="Genomic_DNA"/>
</dbReference>
<evidence type="ECO:0000313" key="2">
    <source>
        <dbReference type="Proteomes" id="UP000000851"/>
    </source>
</evidence>
<proteinExistence type="predicted"/>
<dbReference type="RefSeq" id="WP_015796218.1">
    <property type="nucleotide sequence ID" value="NC_013131.1"/>
</dbReference>
<evidence type="ECO:0000313" key="1">
    <source>
        <dbReference type="EMBL" id="ACU76493.1"/>
    </source>
</evidence>
<gene>
    <name evidence="1" type="ordered locus">Caci_7669</name>
</gene>
<dbReference type="InParanoid" id="C7QCN0"/>
<reference evidence="1 2" key="1">
    <citation type="journal article" date="2009" name="Stand. Genomic Sci.">
        <title>Complete genome sequence of Catenulispora acidiphila type strain (ID 139908).</title>
        <authorList>
            <person name="Copeland A."/>
            <person name="Lapidus A."/>
            <person name="Glavina Del Rio T."/>
            <person name="Nolan M."/>
            <person name="Lucas S."/>
            <person name="Chen F."/>
            <person name="Tice H."/>
            <person name="Cheng J.F."/>
            <person name="Bruce D."/>
            <person name="Goodwin L."/>
            <person name="Pitluck S."/>
            <person name="Mikhailova N."/>
            <person name="Pati A."/>
            <person name="Ivanova N."/>
            <person name="Mavromatis K."/>
            <person name="Chen A."/>
            <person name="Palaniappan K."/>
            <person name="Chain P."/>
            <person name="Land M."/>
            <person name="Hauser L."/>
            <person name="Chang Y.J."/>
            <person name="Jeffries C.D."/>
            <person name="Chertkov O."/>
            <person name="Brettin T."/>
            <person name="Detter J.C."/>
            <person name="Han C."/>
            <person name="Ali Z."/>
            <person name="Tindall B.J."/>
            <person name="Goker M."/>
            <person name="Bristow J."/>
            <person name="Eisen J.A."/>
            <person name="Markowitz V."/>
            <person name="Hugenholtz P."/>
            <person name="Kyrpides N.C."/>
            <person name="Klenk H.P."/>
        </authorList>
    </citation>
    <scope>NUCLEOTIDE SEQUENCE [LARGE SCALE GENOMIC DNA]</scope>
    <source>
        <strain evidence="2">DSM 44928 / JCM 14897 / NBRC 102108 / NRRL B-24433 / ID139908</strain>
    </source>
</reference>
<organism evidence="1 2">
    <name type="scientific">Catenulispora acidiphila (strain DSM 44928 / JCM 14897 / NBRC 102108 / NRRL B-24433 / ID139908)</name>
    <dbReference type="NCBI Taxonomy" id="479433"/>
    <lineage>
        <taxon>Bacteria</taxon>
        <taxon>Bacillati</taxon>
        <taxon>Actinomycetota</taxon>
        <taxon>Actinomycetes</taxon>
        <taxon>Catenulisporales</taxon>
        <taxon>Catenulisporaceae</taxon>
        <taxon>Catenulispora</taxon>
    </lineage>
</organism>
<dbReference type="Proteomes" id="UP000000851">
    <property type="component" value="Chromosome"/>
</dbReference>
<dbReference type="Gene3D" id="2.30.29.80">
    <property type="match status" value="1"/>
</dbReference>
<name>C7QCN0_CATAD</name>
<protein>
    <submittedName>
        <fullName evidence="1">Uncharacterized protein</fullName>
    </submittedName>
</protein>
<dbReference type="HOGENOM" id="CLU_144727_0_0_11"/>
<dbReference type="KEGG" id="cai:Caci_7669"/>
<dbReference type="STRING" id="479433.Caci_7669"/>
<dbReference type="AlphaFoldDB" id="C7QCN0"/>
<dbReference type="eggNOG" id="COG3422">
    <property type="taxonomic scope" value="Bacteria"/>
</dbReference>
<sequence>MDTVRDESGRVLVDRAENGRYRWRAKAGNGRIVAISAPAYSGIDEARRAYSRLRREAPTLAARISHVKDGAGWTWVLQSSSGTPLARSIRSYERYATCQIAVAKFLALLAASDA</sequence>
<dbReference type="InterPro" id="IPR036913">
    <property type="entry name" value="YegP-like_sf"/>
</dbReference>
<dbReference type="SUPFAM" id="SSF160113">
    <property type="entry name" value="YegP-like"/>
    <property type="match status" value="1"/>
</dbReference>
<keyword evidence="2" id="KW-1185">Reference proteome</keyword>